<keyword evidence="2" id="KW-0547">Nucleotide-binding</keyword>
<evidence type="ECO:0000313" key="6">
    <source>
        <dbReference type="EMBL" id="MBP3192337.1"/>
    </source>
</evidence>
<dbReference type="GO" id="GO:0003924">
    <property type="term" value="F:GTPase activity"/>
    <property type="evidence" value="ECO:0007669"/>
    <property type="project" value="InterPro"/>
</dbReference>
<dbReference type="PANTHER" id="PTHR43261">
    <property type="entry name" value="TRANSLATION ELONGATION FACTOR G-RELATED"/>
    <property type="match status" value="1"/>
</dbReference>
<dbReference type="SUPFAM" id="SSF54980">
    <property type="entry name" value="EF-G C-terminal domain-like"/>
    <property type="match status" value="2"/>
</dbReference>
<name>A0A8J7RJF1_9BACT</name>
<dbReference type="CDD" id="cd04170">
    <property type="entry name" value="EF-G_bact"/>
    <property type="match status" value="1"/>
</dbReference>
<keyword evidence="3" id="KW-0342">GTP-binding</keyword>
<dbReference type="Pfam" id="PF03764">
    <property type="entry name" value="EFG_IV"/>
    <property type="match status" value="2"/>
</dbReference>
<dbReference type="InterPro" id="IPR014721">
    <property type="entry name" value="Ribsml_uS5_D2-typ_fold_subgr"/>
</dbReference>
<dbReference type="InterPro" id="IPR027417">
    <property type="entry name" value="P-loop_NTPase"/>
</dbReference>
<comment type="caution">
    <text evidence="6">The sequence shown here is derived from an EMBL/GenBank/DDBJ whole genome shotgun (WGS) entry which is preliminary data.</text>
</comment>
<dbReference type="InterPro" id="IPR041095">
    <property type="entry name" value="EFG_II"/>
</dbReference>
<dbReference type="Proteomes" id="UP000673975">
    <property type="component" value="Unassembled WGS sequence"/>
</dbReference>
<dbReference type="SMART" id="SM00838">
    <property type="entry name" value="EFG_C"/>
    <property type="match status" value="1"/>
</dbReference>
<dbReference type="GO" id="GO:0032790">
    <property type="term" value="P:ribosome disassembly"/>
    <property type="evidence" value="ECO:0007669"/>
    <property type="project" value="TreeGrafter"/>
</dbReference>
<dbReference type="Gene3D" id="2.40.30.10">
    <property type="entry name" value="Translation factors"/>
    <property type="match status" value="1"/>
</dbReference>
<dbReference type="Pfam" id="PF00009">
    <property type="entry name" value="GTP_EFTU"/>
    <property type="match status" value="1"/>
</dbReference>
<dbReference type="FunFam" id="3.30.70.240:FF:000001">
    <property type="entry name" value="Elongation factor G"/>
    <property type="match status" value="1"/>
</dbReference>
<organism evidence="6 7">
    <name type="scientific">Natronogracilivirga saccharolytica</name>
    <dbReference type="NCBI Taxonomy" id="2812953"/>
    <lineage>
        <taxon>Bacteria</taxon>
        <taxon>Pseudomonadati</taxon>
        <taxon>Balneolota</taxon>
        <taxon>Balneolia</taxon>
        <taxon>Balneolales</taxon>
        <taxon>Cyclonatronaceae</taxon>
        <taxon>Natronogracilivirga</taxon>
    </lineage>
</organism>
<dbReference type="PRINTS" id="PR00315">
    <property type="entry name" value="ELONGATNFCT"/>
</dbReference>
<proteinExistence type="predicted"/>
<dbReference type="InterPro" id="IPR035647">
    <property type="entry name" value="EFG_III/V"/>
</dbReference>
<evidence type="ECO:0000313" key="7">
    <source>
        <dbReference type="Proteomes" id="UP000673975"/>
    </source>
</evidence>
<evidence type="ECO:0000256" key="3">
    <source>
        <dbReference type="ARBA" id="ARBA00023134"/>
    </source>
</evidence>
<dbReference type="Pfam" id="PF00679">
    <property type="entry name" value="EFG_C"/>
    <property type="match status" value="1"/>
</dbReference>
<feature type="domain" description="Tr-type G" evidence="5">
    <location>
        <begin position="7"/>
        <end position="280"/>
    </location>
</feature>
<dbReference type="CDD" id="cd01434">
    <property type="entry name" value="EFG_mtEFG1_IV"/>
    <property type="match status" value="1"/>
</dbReference>
<dbReference type="SMART" id="SM00889">
    <property type="entry name" value="EFG_IV"/>
    <property type="match status" value="1"/>
</dbReference>
<dbReference type="InterPro" id="IPR009000">
    <property type="entry name" value="Transl_B-barrel_sf"/>
</dbReference>
<dbReference type="AlphaFoldDB" id="A0A8J7RJF1"/>
<keyword evidence="6" id="KW-0251">Elongation factor</keyword>
<dbReference type="InterPro" id="IPR000795">
    <property type="entry name" value="T_Tr_GTP-bd_dom"/>
</dbReference>
<dbReference type="Gene3D" id="3.30.70.240">
    <property type="match status" value="1"/>
</dbReference>
<dbReference type="SUPFAM" id="SSF50447">
    <property type="entry name" value="Translation proteins"/>
    <property type="match status" value="1"/>
</dbReference>
<protein>
    <recommendedName>
        <fullName evidence="1">Elongation factor G</fullName>
    </recommendedName>
</protein>
<dbReference type="GO" id="GO:0003746">
    <property type="term" value="F:translation elongation factor activity"/>
    <property type="evidence" value="ECO:0007669"/>
    <property type="project" value="UniProtKB-KW"/>
</dbReference>
<dbReference type="Gene3D" id="3.30.70.870">
    <property type="entry name" value="Elongation Factor G (Translational Gtpase), domain 3"/>
    <property type="match status" value="1"/>
</dbReference>
<dbReference type="NCBIfam" id="NF009381">
    <property type="entry name" value="PRK12740.1-5"/>
    <property type="match status" value="1"/>
</dbReference>
<dbReference type="SUPFAM" id="SSF54211">
    <property type="entry name" value="Ribosomal protein S5 domain 2-like"/>
    <property type="match status" value="1"/>
</dbReference>
<dbReference type="Pfam" id="PF14492">
    <property type="entry name" value="EFG_III"/>
    <property type="match status" value="1"/>
</dbReference>
<evidence type="ECO:0000256" key="1">
    <source>
        <dbReference type="ARBA" id="ARBA00017872"/>
    </source>
</evidence>
<evidence type="ECO:0000256" key="2">
    <source>
        <dbReference type="ARBA" id="ARBA00022741"/>
    </source>
</evidence>
<dbReference type="RefSeq" id="WP_210511239.1">
    <property type="nucleotide sequence ID" value="NZ_JAFIDN010000004.1"/>
</dbReference>
<dbReference type="Gene3D" id="3.30.230.10">
    <property type="match status" value="1"/>
</dbReference>
<dbReference type="Pfam" id="PF22042">
    <property type="entry name" value="EF-G_D2"/>
    <property type="match status" value="1"/>
</dbReference>
<keyword evidence="6" id="KW-0648">Protein biosynthesis</keyword>
<dbReference type="InterPro" id="IPR053905">
    <property type="entry name" value="EF-G-like_DII"/>
</dbReference>
<reference evidence="6" key="1">
    <citation type="submission" date="2021-02" db="EMBL/GenBank/DDBJ databases">
        <title>Natronogracilivirga saccharolytica gen. nov. sp. nov. a new anaerobic, haloalkiliphilic carbohydrate-fermenting bacterium from soda lake and proposing of Cyclonatronumiaceae fam. nov. in the phylum Balneolaeota.</title>
        <authorList>
            <person name="Zhilina T.N."/>
            <person name="Sorokin D.Y."/>
            <person name="Zavarzina D.G."/>
            <person name="Toshchakov S.V."/>
            <person name="Kublanov I.V."/>
        </authorList>
    </citation>
    <scope>NUCLEOTIDE SEQUENCE</scope>
    <source>
        <strain evidence="6">Z-1702</strain>
    </source>
</reference>
<dbReference type="EMBL" id="JAFIDN010000004">
    <property type="protein sequence ID" value="MBP3192337.1"/>
    <property type="molecule type" value="Genomic_DNA"/>
</dbReference>
<gene>
    <name evidence="6" type="ORF">NATSA_06660</name>
</gene>
<dbReference type="NCBIfam" id="TIGR00231">
    <property type="entry name" value="small_GTP"/>
    <property type="match status" value="1"/>
</dbReference>
<dbReference type="CDD" id="cd04088">
    <property type="entry name" value="EFG_mtEFG_II"/>
    <property type="match status" value="1"/>
</dbReference>
<dbReference type="InterPro" id="IPR005517">
    <property type="entry name" value="Transl_elong_EFG/EF2_IV"/>
</dbReference>
<dbReference type="PANTHER" id="PTHR43261:SF6">
    <property type="entry name" value="ELONGATION FACTOR G-LIKE PROTEIN"/>
    <property type="match status" value="1"/>
</dbReference>
<dbReference type="CDD" id="cd03713">
    <property type="entry name" value="EFG_mtEFG_C"/>
    <property type="match status" value="1"/>
</dbReference>
<evidence type="ECO:0000259" key="5">
    <source>
        <dbReference type="PROSITE" id="PS51722"/>
    </source>
</evidence>
<dbReference type="GO" id="GO:0005525">
    <property type="term" value="F:GTP binding"/>
    <property type="evidence" value="ECO:0007669"/>
    <property type="project" value="UniProtKB-KW"/>
</dbReference>
<keyword evidence="7" id="KW-1185">Reference proteome</keyword>
<dbReference type="InterPro" id="IPR035649">
    <property type="entry name" value="EFG_V"/>
</dbReference>
<accession>A0A8J7RJF1</accession>
<dbReference type="PROSITE" id="PS51722">
    <property type="entry name" value="G_TR_2"/>
    <property type="match status" value="1"/>
</dbReference>
<dbReference type="Gene3D" id="3.40.50.300">
    <property type="entry name" value="P-loop containing nucleotide triphosphate hydrolases"/>
    <property type="match status" value="1"/>
</dbReference>
<dbReference type="InterPro" id="IPR020568">
    <property type="entry name" value="Ribosomal_Su5_D2-typ_SF"/>
</dbReference>
<dbReference type="InterPro" id="IPR000640">
    <property type="entry name" value="EFG_V-like"/>
</dbReference>
<dbReference type="InterPro" id="IPR005225">
    <property type="entry name" value="Small_GTP-bd"/>
</dbReference>
<evidence type="ECO:0000256" key="4">
    <source>
        <dbReference type="ARBA" id="ARBA00024731"/>
    </source>
</evidence>
<dbReference type="SUPFAM" id="SSF52540">
    <property type="entry name" value="P-loop containing nucleoside triphosphate hydrolases"/>
    <property type="match status" value="1"/>
</dbReference>
<dbReference type="InterPro" id="IPR047872">
    <property type="entry name" value="EFG_IV"/>
</dbReference>
<sequence>MNVYKPNKIRNIALLGHSGSGKTTLAETMLFESGTTKRRGSVEEGNTVSDYHPIEKEKQKSVFSSFMHLDWRGTKINLIDTPGTADYVGEVVNALKVADAAVFVLDAEHGVEVGTEVLWNIVADMNKPAFFIVNKIDHPNSNYQAVLDLCKERFGREVVPVQYPYEEGESFNTIIDVLKMQMYEFAEGGGKPDKLPIADSQKSQADLQHNDLVESIAENDESLMDLYFEKGHLDEDEMVEGLKKSIMNRQIFPMFCLSAEQNMGSGRVMGFIDNVLPNPLEANPDTDDSGNELTIDTEQKPLAFLFKTISEEHVGDLTFFKVYGGTLKAGTDMINHSKGSTNRLGNLFLTQGGKRVDIQEVQAGDIGAVVKLKDGNVGDTLRDKSLDIGISKVNYPEPTERMAVRSKEKGEEEKIGSALNQIQREDPSLHVENSMELNQIILSGQGEEHLNVVKNMLENRFKLNPEFYEPGIPYRETITKPVKAQYRHKKQSGGAGQYGEVYLYLEPYEEGMPPTPDVSVRDTQEIDLEWGGKLIFQNCIVGGVIDARFMPAILKGVMEKMENGPLSGCRARDVRVSVYDGSMHTVDSNEAAFKTASLMAFKKGFLEAKPQLLEPVYEVEVTVPAEFMGDVMSDLSTRRGQVQGMDSEGTFQKVKALVPLAELYRYATHLRSMTQGRATHTRTFHEYGPVPHEIQERIMKETAEMEESA</sequence>
<comment type="function">
    <text evidence="4">Catalyzes the GTP-dependent ribosomal translocation step during translation elongation. During this step, the ribosome changes from the pre-translocational (PRE) to the post-translocational (POST) state as the newly formed A-site-bound peptidyl-tRNA and P-site-bound deacylated tRNA move to the P and E sites, respectively. Catalyzes the coordinated movement of the two tRNA molecules, the mRNA and conformational changes in the ribosome.</text>
</comment>